<comment type="pathway">
    <text evidence="2">Lipid metabolism; sphingolipid metabolism.</text>
</comment>
<feature type="transmembrane region" description="Helical" evidence="12">
    <location>
        <begin position="46"/>
        <end position="63"/>
    </location>
</feature>
<evidence type="ECO:0000256" key="7">
    <source>
        <dbReference type="ARBA" id="ARBA00022989"/>
    </source>
</evidence>
<feature type="transmembrane region" description="Helical" evidence="12">
    <location>
        <begin position="268"/>
        <end position="287"/>
    </location>
</feature>
<accession>A0ABM4CWQ5</accession>
<feature type="domain" description="TLC" evidence="13">
    <location>
        <begin position="138"/>
        <end position="340"/>
    </location>
</feature>
<keyword evidence="10" id="KW-0238">DNA-binding</keyword>
<dbReference type="PIRSF" id="PIRSF005225">
    <property type="entry name" value="LAG1_LAC1"/>
    <property type="match status" value="1"/>
</dbReference>
<dbReference type="Proteomes" id="UP001652625">
    <property type="component" value="Chromosome 11"/>
</dbReference>
<evidence type="ECO:0000313" key="15">
    <source>
        <dbReference type="RefSeq" id="XP_065666374.1"/>
    </source>
</evidence>
<evidence type="ECO:0000256" key="3">
    <source>
        <dbReference type="ARBA" id="ARBA00004991"/>
    </source>
</evidence>
<protein>
    <submittedName>
        <fullName evidence="15">Ceramide synthase 6 isoform X2</fullName>
    </submittedName>
</protein>
<comment type="pathway">
    <text evidence="3">Sphingolipid metabolism.</text>
</comment>
<keyword evidence="8" id="KW-0443">Lipid metabolism</keyword>
<gene>
    <name evidence="15" type="primary">LOC101237570</name>
</gene>
<dbReference type="Gene3D" id="1.10.10.60">
    <property type="entry name" value="Homeodomain-like"/>
    <property type="match status" value="1"/>
</dbReference>
<keyword evidence="4" id="KW-0808">Transferase</keyword>
<reference evidence="15" key="1">
    <citation type="submission" date="2025-08" db="UniProtKB">
        <authorList>
            <consortium name="RefSeq"/>
        </authorList>
    </citation>
    <scope>IDENTIFICATION</scope>
</reference>
<evidence type="ECO:0000256" key="2">
    <source>
        <dbReference type="ARBA" id="ARBA00004760"/>
    </source>
</evidence>
<feature type="transmembrane region" description="Helical" evidence="12">
    <location>
        <begin position="307"/>
        <end position="327"/>
    </location>
</feature>
<evidence type="ECO:0000256" key="5">
    <source>
        <dbReference type="ARBA" id="ARBA00022692"/>
    </source>
</evidence>
<comment type="subcellular location">
    <subcellularLocation>
        <location evidence="1">Endoplasmic reticulum membrane</location>
        <topology evidence="1">Multi-pass membrane protein</topology>
    </subcellularLocation>
    <subcellularLocation>
        <location evidence="10">Nucleus</location>
    </subcellularLocation>
</comment>
<keyword evidence="9 12" id="KW-0472">Membrane</keyword>
<evidence type="ECO:0000256" key="6">
    <source>
        <dbReference type="ARBA" id="ARBA00022824"/>
    </source>
</evidence>
<dbReference type="SMART" id="SM00724">
    <property type="entry name" value="TLC"/>
    <property type="match status" value="1"/>
</dbReference>
<dbReference type="GeneID" id="101237570"/>
<dbReference type="InterPro" id="IPR009057">
    <property type="entry name" value="Homeodomain-like_sf"/>
</dbReference>
<evidence type="ECO:0000313" key="14">
    <source>
        <dbReference type="Proteomes" id="UP001652625"/>
    </source>
</evidence>
<feature type="transmembrane region" description="Helical" evidence="12">
    <location>
        <begin position="147"/>
        <end position="168"/>
    </location>
</feature>
<dbReference type="RefSeq" id="XP_065666374.1">
    <property type="nucleotide sequence ID" value="XM_065810302.1"/>
</dbReference>
<dbReference type="Pfam" id="PF00046">
    <property type="entry name" value="Homeodomain"/>
    <property type="match status" value="1"/>
</dbReference>
<keyword evidence="10" id="KW-0371">Homeobox</keyword>
<dbReference type="CDD" id="cd00086">
    <property type="entry name" value="homeodomain"/>
    <property type="match status" value="1"/>
</dbReference>
<dbReference type="SUPFAM" id="SSF46689">
    <property type="entry name" value="Homeodomain-like"/>
    <property type="match status" value="1"/>
</dbReference>
<evidence type="ECO:0000256" key="8">
    <source>
        <dbReference type="ARBA" id="ARBA00023098"/>
    </source>
</evidence>
<dbReference type="InterPro" id="IPR001356">
    <property type="entry name" value="HD"/>
</dbReference>
<organism evidence="14 15">
    <name type="scientific">Hydra vulgaris</name>
    <name type="common">Hydra</name>
    <name type="synonym">Hydra attenuata</name>
    <dbReference type="NCBI Taxonomy" id="6087"/>
    <lineage>
        <taxon>Eukaryota</taxon>
        <taxon>Metazoa</taxon>
        <taxon>Cnidaria</taxon>
        <taxon>Hydrozoa</taxon>
        <taxon>Hydroidolina</taxon>
        <taxon>Anthoathecata</taxon>
        <taxon>Aplanulata</taxon>
        <taxon>Hydridae</taxon>
        <taxon>Hydra</taxon>
    </lineage>
</organism>
<dbReference type="InterPro" id="IPR006634">
    <property type="entry name" value="TLC-dom"/>
</dbReference>
<evidence type="ECO:0000256" key="12">
    <source>
        <dbReference type="SAM" id="Phobius"/>
    </source>
</evidence>
<keyword evidence="5 12" id="KW-0812">Transmembrane</keyword>
<feature type="transmembrane region" description="Helical" evidence="12">
    <location>
        <begin position="188"/>
        <end position="207"/>
    </location>
</feature>
<keyword evidence="14" id="KW-1185">Reference proteome</keyword>
<keyword evidence="7 12" id="KW-1133">Transmembrane helix</keyword>
<sequence length="366" mass="43746">MLNRIFGVLADVNAYIWNEKYWLPKGVHWHDFKSTTEFRRPQHTDIYYAPILAVIMLILRYIFERYIALNYCKYLGIHNKNHITVEKNELCEQVFTQVTKFPDSKKIKELAEQSSWKEAKVASWFRKRRAVTHSPLLSKATESCWRFSIYLFLFLFGCYTVLTKNWFYDTKSWMEGKLINQDFTTSMRIYYSAELAFYTSLLFSQFIDVKRKDFYQMFLHHIVTIILILHSLMSGFTRIGAVIMVLHDASDIWLEAAKVYNYAKMQKLCDGLFFLFAVVFYLTRWVYYPFWVIHCMIYYSWSELGPFFAYYQLVGFLFILQGLHFYWGILIGKMVYKFAVLGKVGKDDRSDDEESDDNSRINKKKL</sequence>
<proteinExistence type="predicted"/>
<dbReference type="Pfam" id="PF03798">
    <property type="entry name" value="TRAM_LAG1_CLN8"/>
    <property type="match status" value="1"/>
</dbReference>
<evidence type="ECO:0000256" key="4">
    <source>
        <dbReference type="ARBA" id="ARBA00022679"/>
    </source>
</evidence>
<evidence type="ECO:0000256" key="10">
    <source>
        <dbReference type="RuleBase" id="RU000682"/>
    </source>
</evidence>
<dbReference type="PANTHER" id="PTHR12560">
    <property type="entry name" value="LONGEVITY ASSURANCE FACTOR 1 LAG1"/>
    <property type="match status" value="1"/>
</dbReference>
<evidence type="ECO:0000256" key="1">
    <source>
        <dbReference type="ARBA" id="ARBA00004477"/>
    </source>
</evidence>
<keyword evidence="6" id="KW-0256">Endoplasmic reticulum</keyword>
<evidence type="ECO:0000256" key="9">
    <source>
        <dbReference type="ARBA" id="ARBA00023136"/>
    </source>
</evidence>
<evidence type="ECO:0000256" key="11">
    <source>
        <dbReference type="SAM" id="MobiDB-lite"/>
    </source>
</evidence>
<evidence type="ECO:0000259" key="13">
    <source>
        <dbReference type="SMART" id="SM00724"/>
    </source>
</evidence>
<keyword evidence="10" id="KW-0539">Nucleus</keyword>
<dbReference type="PANTHER" id="PTHR12560:SF0">
    <property type="entry name" value="LD18904P"/>
    <property type="match status" value="1"/>
</dbReference>
<feature type="transmembrane region" description="Helical" evidence="12">
    <location>
        <begin position="214"/>
        <end position="233"/>
    </location>
</feature>
<feature type="region of interest" description="Disordered" evidence="11">
    <location>
        <begin position="346"/>
        <end position="366"/>
    </location>
</feature>
<name>A0ABM4CWQ5_HYDVU</name>
<dbReference type="InterPro" id="IPR016439">
    <property type="entry name" value="Lag1/Lac1-like"/>
</dbReference>